<dbReference type="InterPro" id="IPR029057">
    <property type="entry name" value="PRTase-like"/>
</dbReference>
<evidence type="ECO:0000313" key="2">
    <source>
        <dbReference type="EMBL" id="MBD7916931.1"/>
    </source>
</evidence>
<keyword evidence="2" id="KW-0328">Glycosyltransferase</keyword>
<keyword evidence="3" id="KW-1185">Reference proteome</keyword>
<reference evidence="2 3" key="1">
    <citation type="submission" date="2020-08" db="EMBL/GenBank/DDBJ databases">
        <title>A Genomic Blueprint of the Chicken Gut Microbiome.</title>
        <authorList>
            <person name="Gilroy R."/>
            <person name="Ravi A."/>
            <person name="Getino M."/>
            <person name="Pursley I."/>
            <person name="Horton D.L."/>
            <person name="Alikhan N.-F."/>
            <person name="Baker D."/>
            <person name="Gharbi K."/>
            <person name="Hall N."/>
            <person name="Watson M."/>
            <person name="Adriaenssens E.M."/>
            <person name="Foster-Nyarko E."/>
            <person name="Jarju S."/>
            <person name="Secka A."/>
            <person name="Antonio M."/>
            <person name="Oren A."/>
            <person name="Chaudhuri R."/>
            <person name="La Ragione R.M."/>
            <person name="Hildebrand F."/>
            <person name="Pallen M.J."/>
        </authorList>
    </citation>
    <scope>NUCLEOTIDE SEQUENCE [LARGE SCALE GENOMIC DNA]</scope>
    <source>
        <strain evidence="2 3">Sa3CUA2</strain>
    </source>
</reference>
<sequence>MPPPASGCTVDVSAGSAPFADRAAAGVVLSHHLTAYEDDPRVVVLALPRGGVPVAAPLAARLGAPLDVLVVRKLGVPGHPEVAMGAIAGIGATVELVHEERVRARAHVTLDDLDRARRRELVELHRREAAYRGGRPAPRLAGRVVLLVDDGLATGATMRAAVAAVRGLAPARVVVAVPVGSDGGCAALARVADDVVCVRRPAPFRAVGQAYADFDPPSDDEVRALLARGGGAGATDRGV</sequence>
<protein>
    <submittedName>
        <fullName evidence="2">Phosphoribosyltransferase</fullName>
    </submittedName>
</protein>
<dbReference type="Pfam" id="PF00156">
    <property type="entry name" value="Pribosyltran"/>
    <property type="match status" value="1"/>
</dbReference>
<name>A0ABR8Q927_9CELL</name>
<dbReference type="EMBL" id="JACSQV010000001">
    <property type="protein sequence ID" value="MBD7916931.1"/>
    <property type="molecule type" value="Genomic_DNA"/>
</dbReference>
<dbReference type="Gene3D" id="3.40.50.2020">
    <property type="match status" value="1"/>
</dbReference>
<evidence type="ECO:0000259" key="1">
    <source>
        <dbReference type="Pfam" id="PF00156"/>
    </source>
</evidence>
<organism evidence="2 3">
    <name type="scientific">Cellulomonas avistercoris</name>
    <dbReference type="NCBI Taxonomy" id="2762242"/>
    <lineage>
        <taxon>Bacteria</taxon>
        <taxon>Bacillati</taxon>
        <taxon>Actinomycetota</taxon>
        <taxon>Actinomycetes</taxon>
        <taxon>Micrococcales</taxon>
        <taxon>Cellulomonadaceae</taxon>
        <taxon>Cellulomonas</taxon>
    </lineage>
</organism>
<keyword evidence="2" id="KW-0808">Transferase</keyword>
<proteinExistence type="predicted"/>
<dbReference type="GO" id="GO:0016757">
    <property type="term" value="F:glycosyltransferase activity"/>
    <property type="evidence" value="ECO:0007669"/>
    <property type="project" value="UniProtKB-KW"/>
</dbReference>
<feature type="domain" description="Phosphoribosyltransferase" evidence="1">
    <location>
        <begin position="39"/>
        <end position="200"/>
    </location>
</feature>
<dbReference type="Gene3D" id="3.30.1310.20">
    <property type="entry name" value="PRTase-like"/>
    <property type="match status" value="1"/>
</dbReference>
<dbReference type="InterPro" id="IPR000836">
    <property type="entry name" value="PRTase_dom"/>
</dbReference>
<accession>A0ABR8Q927</accession>
<dbReference type="Proteomes" id="UP000604241">
    <property type="component" value="Unassembled WGS sequence"/>
</dbReference>
<comment type="caution">
    <text evidence="2">The sequence shown here is derived from an EMBL/GenBank/DDBJ whole genome shotgun (WGS) entry which is preliminary data.</text>
</comment>
<dbReference type="CDD" id="cd06223">
    <property type="entry name" value="PRTases_typeI"/>
    <property type="match status" value="1"/>
</dbReference>
<gene>
    <name evidence="2" type="ORF">H9657_01365</name>
</gene>
<dbReference type="SUPFAM" id="SSF53271">
    <property type="entry name" value="PRTase-like"/>
    <property type="match status" value="1"/>
</dbReference>
<evidence type="ECO:0000313" key="3">
    <source>
        <dbReference type="Proteomes" id="UP000604241"/>
    </source>
</evidence>